<dbReference type="CDD" id="cd12893">
    <property type="entry name" value="SPRY_PRY_TRIM35"/>
    <property type="match status" value="1"/>
</dbReference>
<feature type="coiled-coil region" evidence="5">
    <location>
        <begin position="413"/>
        <end position="440"/>
    </location>
</feature>
<dbReference type="PROSITE" id="PS50089">
    <property type="entry name" value="ZF_RING_2"/>
    <property type="match status" value="1"/>
</dbReference>
<feature type="domain" description="B30.2/SPRY" evidence="8">
    <location>
        <begin position="482"/>
        <end position="669"/>
    </location>
</feature>
<dbReference type="GeneTree" id="ENSGT00970000193381"/>
<dbReference type="Pfam" id="PF13445">
    <property type="entry name" value="zf-RING_UBOX"/>
    <property type="match status" value="1"/>
</dbReference>
<dbReference type="InterPro" id="IPR001841">
    <property type="entry name" value="Znf_RING"/>
</dbReference>
<evidence type="ECO:0000256" key="1">
    <source>
        <dbReference type="ARBA" id="ARBA00022723"/>
    </source>
</evidence>
<evidence type="ECO:0000313" key="10">
    <source>
        <dbReference type="Proteomes" id="UP000265100"/>
    </source>
</evidence>
<organism evidence="9 10">
    <name type="scientific">Astatotilapia calliptera</name>
    <name type="common">Eastern happy</name>
    <name type="synonym">Chromis callipterus</name>
    <dbReference type="NCBI Taxonomy" id="8154"/>
    <lineage>
        <taxon>Eukaryota</taxon>
        <taxon>Metazoa</taxon>
        <taxon>Chordata</taxon>
        <taxon>Craniata</taxon>
        <taxon>Vertebrata</taxon>
        <taxon>Euteleostomi</taxon>
        <taxon>Actinopterygii</taxon>
        <taxon>Neopterygii</taxon>
        <taxon>Teleostei</taxon>
        <taxon>Neoteleostei</taxon>
        <taxon>Acanthomorphata</taxon>
        <taxon>Ovalentaria</taxon>
        <taxon>Cichlomorphae</taxon>
        <taxon>Cichliformes</taxon>
        <taxon>Cichlidae</taxon>
        <taxon>African cichlids</taxon>
        <taxon>Pseudocrenilabrinae</taxon>
        <taxon>Haplochromini</taxon>
        <taxon>Astatotilapia</taxon>
    </lineage>
</organism>
<dbReference type="Pfam" id="PF13765">
    <property type="entry name" value="PRY"/>
    <property type="match status" value="1"/>
</dbReference>
<keyword evidence="5" id="KW-0175">Coiled coil</keyword>
<evidence type="ECO:0000313" key="9">
    <source>
        <dbReference type="Ensembl" id="ENSACLP00000027449.2"/>
    </source>
</evidence>
<protein>
    <submittedName>
        <fullName evidence="9">Uncharacterized protein</fullName>
    </submittedName>
</protein>
<dbReference type="SMART" id="SM00184">
    <property type="entry name" value="RING"/>
    <property type="match status" value="1"/>
</dbReference>
<dbReference type="InterPro" id="IPR017907">
    <property type="entry name" value="Znf_RING_CS"/>
</dbReference>
<dbReference type="InterPro" id="IPR003879">
    <property type="entry name" value="Butyrophylin_SPRY"/>
</dbReference>
<dbReference type="InterPro" id="IPR000315">
    <property type="entry name" value="Znf_B-box"/>
</dbReference>
<feature type="domain" description="B box-type" evidence="7">
    <location>
        <begin position="108"/>
        <end position="149"/>
    </location>
</feature>
<dbReference type="STRING" id="8154.ENSACLP00000027449"/>
<evidence type="ECO:0000259" key="6">
    <source>
        <dbReference type="PROSITE" id="PS50089"/>
    </source>
</evidence>
<keyword evidence="2 4" id="KW-0863">Zinc-finger</keyword>
<keyword evidence="10" id="KW-1185">Reference proteome</keyword>
<dbReference type="OMA" id="YNYKAAA"/>
<dbReference type="GO" id="GO:0008270">
    <property type="term" value="F:zinc ion binding"/>
    <property type="evidence" value="ECO:0007669"/>
    <property type="project" value="UniProtKB-KW"/>
</dbReference>
<dbReference type="Gene3D" id="3.30.40.10">
    <property type="entry name" value="Zinc/RING finger domain, C3HC4 (zinc finger)"/>
    <property type="match status" value="1"/>
</dbReference>
<feature type="domain" description="RING-type" evidence="6">
    <location>
        <begin position="33"/>
        <end position="72"/>
    </location>
</feature>
<evidence type="ECO:0000256" key="4">
    <source>
        <dbReference type="PROSITE-ProRule" id="PRU00024"/>
    </source>
</evidence>
<evidence type="ECO:0000256" key="3">
    <source>
        <dbReference type="ARBA" id="ARBA00022833"/>
    </source>
</evidence>
<evidence type="ECO:0000256" key="5">
    <source>
        <dbReference type="SAM" id="Coils"/>
    </source>
</evidence>
<dbReference type="InterPro" id="IPR001870">
    <property type="entry name" value="B30.2/SPRY"/>
</dbReference>
<dbReference type="PRINTS" id="PR01407">
    <property type="entry name" value="BUTYPHLNCDUF"/>
</dbReference>
<dbReference type="InterPro" id="IPR043136">
    <property type="entry name" value="B30.2/SPRY_sf"/>
</dbReference>
<evidence type="ECO:0000256" key="2">
    <source>
        <dbReference type="ARBA" id="ARBA00022771"/>
    </source>
</evidence>
<reference evidence="9" key="1">
    <citation type="submission" date="2025-08" db="UniProtKB">
        <authorList>
            <consortium name="Ensembl"/>
        </authorList>
    </citation>
    <scope>IDENTIFICATION</scope>
</reference>
<dbReference type="PANTHER" id="PTHR24103">
    <property type="entry name" value="E3 UBIQUITIN-PROTEIN LIGASE TRIM"/>
    <property type="match status" value="1"/>
</dbReference>
<dbReference type="SUPFAM" id="SSF57850">
    <property type="entry name" value="RING/U-box"/>
    <property type="match status" value="1"/>
</dbReference>
<evidence type="ECO:0000259" key="8">
    <source>
        <dbReference type="PROSITE" id="PS50188"/>
    </source>
</evidence>
<dbReference type="SMART" id="SM00336">
    <property type="entry name" value="BBOX"/>
    <property type="match status" value="2"/>
</dbReference>
<dbReference type="InterPro" id="IPR027370">
    <property type="entry name" value="Znf-RING_euk"/>
</dbReference>
<reference evidence="9" key="2">
    <citation type="submission" date="2025-09" db="UniProtKB">
        <authorList>
            <consortium name="Ensembl"/>
        </authorList>
    </citation>
    <scope>IDENTIFICATION</scope>
</reference>
<dbReference type="InterPro" id="IPR013083">
    <property type="entry name" value="Znf_RING/FYVE/PHD"/>
</dbReference>
<keyword evidence="3" id="KW-0862">Zinc</keyword>
<dbReference type="AlphaFoldDB" id="A0A3P8QEL8"/>
<dbReference type="SMART" id="SM00589">
    <property type="entry name" value="PRY"/>
    <property type="match status" value="1"/>
</dbReference>
<feature type="domain" description="B box-type" evidence="7">
    <location>
        <begin position="292"/>
        <end position="333"/>
    </location>
</feature>
<dbReference type="PROSITE" id="PS50188">
    <property type="entry name" value="B302_SPRY"/>
    <property type="match status" value="1"/>
</dbReference>
<dbReference type="PROSITE" id="PS50119">
    <property type="entry name" value="ZF_BBOX"/>
    <property type="match status" value="2"/>
</dbReference>
<dbReference type="Gene3D" id="2.60.120.920">
    <property type="match status" value="1"/>
</dbReference>
<dbReference type="SUPFAM" id="SSF49899">
    <property type="entry name" value="Concanavalin A-like lectins/glucanases"/>
    <property type="match status" value="1"/>
</dbReference>
<dbReference type="InterPro" id="IPR050143">
    <property type="entry name" value="TRIM/RBCC"/>
</dbReference>
<keyword evidence="1" id="KW-0479">Metal-binding</keyword>
<dbReference type="InterPro" id="IPR013320">
    <property type="entry name" value="ConA-like_dom_sf"/>
</dbReference>
<dbReference type="InterPro" id="IPR006574">
    <property type="entry name" value="PRY"/>
</dbReference>
<dbReference type="Proteomes" id="UP000265100">
    <property type="component" value="Unplaced"/>
</dbReference>
<dbReference type="SUPFAM" id="SSF57845">
    <property type="entry name" value="B-box zinc-binding domain"/>
    <property type="match status" value="2"/>
</dbReference>
<feature type="coiled-coil region" evidence="5">
    <location>
        <begin position="222"/>
        <end position="256"/>
    </location>
</feature>
<sequence>MERRGAFLQPSAGLLPFQGKLAAQSESEKELTCSICHEIFRDPVILSCSHSFCKECLQLWWKEKDTQTCPLCMKIPSSTDPPVSLVLRNLCKTAVEERAERAETPIAASEALCNLHAEKLKLFCLDHEEPVCLVCRDSKAHNNHRFRPIEEAAQDQRVKLQVFLKCLQDKLKLFEYVKANSDLTVEHNVVQTRYIESQIKEQFKKLHHFLFEEEEARITALKTEEQQKSRMMQEKIEALTKKIAALSETISATQEELRADDSLFLYNYKAAAERVQQRPLLEDPERVQKPSQSESLCSLHSEKLKLFCLHDQQPACLICRDSKVHNSHGFRPIDEAAQDYRKELQELLKPLQKKLELFEQVKENYSQTALQSKIQAFYTEWQIKKQFKKLHTFLKKEEEARLAALRAEKKQKCKIIKEKIGALSREIETLSETIRATEEELRAEDVSFLHNYNAALKRIQQRPLLEDPQLVSGALIDVAKHLGNLTYNIWNRMGEMVSYTPVILDPNSAHPQLILSEDLTSVSVGLRKQLPDNPERIENYFVILGSEGFDSGINSWDVEVRNDGVWCLGVLKESVQRKGHIHTGYWELYKVLSVKTLQRLRVQLDWDRRKLSFFDLDTNSHIHTFKHTFTEKLFPYIGTKTLPVKILPVMVSVEKHRVPLSVKCSPLSKLGLI</sequence>
<name>A0A3P8QEL8_ASTCA</name>
<dbReference type="PROSITE" id="PS00518">
    <property type="entry name" value="ZF_RING_1"/>
    <property type="match status" value="1"/>
</dbReference>
<dbReference type="Ensembl" id="ENSACLT00000028094.2">
    <property type="protein sequence ID" value="ENSACLP00000027449.2"/>
    <property type="gene ID" value="ENSACLG00000018640.2"/>
</dbReference>
<accession>A0A3P8QEL8</accession>
<dbReference type="Pfam" id="PF00643">
    <property type="entry name" value="zf-B_box"/>
    <property type="match status" value="2"/>
</dbReference>
<dbReference type="Gene3D" id="3.30.160.60">
    <property type="entry name" value="Classic Zinc Finger"/>
    <property type="match status" value="2"/>
</dbReference>
<proteinExistence type="predicted"/>
<evidence type="ECO:0000259" key="7">
    <source>
        <dbReference type="PROSITE" id="PS50119"/>
    </source>
</evidence>